<dbReference type="EMBL" id="FQZR01000005">
    <property type="protein sequence ID" value="SHJ39488.1"/>
    <property type="molecule type" value="Genomic_DNA"/>
</dbReference>
<gene>
    <name evidence="2" type="ORF">SAMN05660830_02345</name>
</gene>
<feature type="domain" description="Chorismate-utilising enzyme C-terminal" evidence="1">
    <location>
        <begin position="161"/>
        <end position="432"/>
    </location>
</feature>
<dbReference type="InterPro" id="IPR019999">
    <property type="entry name" value="Anth_synth_I-like"/>
</dbReference>
<dbReference type="PANTHER" id="PTHR11236">
    <property type="entry name" value="AMINOBENZOATE/ANTHRANILATE SYNTHASE"/>
    <property type="match status" value="1"/>
</dbReference>
<name>A0A8G2CAT2_9BACT</name>
<dbReference type="GO" id="GO:0000162">
    <property type="term" value="P:L-tryptophan biosynthetic process"/>
    <property type="evidence" value="ECO:0007669"/>
    <property type="project" value="TreeGrafter"/>
</dbReference>
<sequence>MQRQKLAALFNGFATLFDADMFLSGLSEEDTPLRRSANTCIIGIDPVSELIVQQETTREDIKSFCFGSGNESLGYLSYTYGLKERGIESDKKNELPLGHFRQYAILITVNLSTGLLECSALETADTRKLQRLKDLCTTPPHGPVLLPASATFSPPTPSMNRKEYINGVKTVLEHIRSGDTYQLCLSSSFSMTVPDNFSTSVINSTDGKKECDAVGLFMHLWQNYPAAYYAWFTTEDVKIISTSPECFLRVNDGIITSEPIKGTIAFNKFSEQLLTDLRESPKESAELSMIVDLIRNDISAHCEYSSVTVERHKDIFIVDDMLQMYSVVRGTLKKESTCLDLLFDAFPGGSITGCPKLRTMKIIEKLEPHSRDLFCGSFLHIENTTTMNSSIAIRTGWFTHDSNGIQKFRYFSGSGLVIDSVPELEFEETVAKAEKFRKVLST</sequence>
<reference evidence="2 3" key="1">
    <citation type="submission" date="2016-11" db="EMBL/GenBank/DDBJ databases">
        <authorList>
            <person name="Varghese N."/>
            <person name="Submissions S."/>
        </authorList>
    </citation>
    <scope>NUCLEOTIDE SEQUENCE [LARGE SCALE GENOMIC DNA]</scope>
    <source>
        <strain evidence="2 3">DSM 17919</strain>
    </source>
</reference>
<dbReference type="Gene3D" id="3.60.120.10">
    <property type="entry name" value="Anthranilate synthase"/>
    <property type="match status" value="1"/>
</dbReference>
<proteinExistence type="predicted"/>
<evidence type="ECO:0000259" key="1">
    <source>
        <dbReference type="Pfam" id="PF00425"/>
    </source>
</evidence>
<dbReference type="SUPFAM" id="SSF56322">
    <property type="entry name" value="ADC synthase"/>
    <property type="match status" value="1"/>
</dbReference>
<evidence type="ECO:0000313" key="3">
    <source>
        <dbReference type="Proteomes" id="UP000184001"/>
    </source>
</evidence>
<dbReference type="InterPro" id="IPR005801">
    <property type="entry name" value="ADC_synthase"/>
</dbReference>
<protein>
    <submittedName>
        <fullName evidence="2">Para-aminobenzoate synthetase component 1</fullName>
    </submittedName>
</protein>
<comment type="caution">
    <text evidence="2">The sequence shown here is derived from an EMBL/GenBank/DDBJ whole genome shotgun (WGS) entry which is preliminary data.</text>
</comment>
<accession>A0A8G2CAT2</accession>
<organism evidence="2 3">
    <name type="scientific">Halodesulfovibrio aestuarii</name>
    <dbReference type="NCBI Taxonomy" id="126333"/>
    <lineage>
        <taxon>Bacteria</taxon>
        <taxon>Pseudomonadati</taxon>
        <taxon>Thermodesulfobacteriota</taxon>
        <taxon>Desulfovibrionia</taxon>
        <taxon>Desulfovibrionales</taxon>
        <taxon>Desulfovibrionaceae</taxon>
        <taxon>Halodesulfovibrio</taxon>
    </lineage>
</organism>
<dbReference type="Pfam" id="PF00425">
    <property type="entry name" value="Chorismate_bind"/>
    <property type="match status" value="1"/>
</dbReference>
<evidence type="ECO:0000313" key="2">
    <source>
        <dbReference type="EMBL" id="SHJ39488.1"/>
    </source>
</evidence>
<dbReference type="GO" id="GO:0046820">
    <property type="term" value="F:4-amino-4-deoxychorismate synthase activity"/>
    <property type="evidence" value="ECO:0007669"/>
    <property type="project" value="TreeGrafter"/>
</dbReference>
<dbReference type="AlphaFoldDB" id="A0A8G2CAT2"/>
<dbReference type="InterPro" id="IPR015890">
    <property type="entry name" value="Chorismate_C"/>
</dbReference>
<dbReference type="PANTHER" id="PTHR11236:SF50">
    <property type="entry name" value="AMINODEOXYCHORISMATE SYNTHASE COMPONENT 1"/>
    <property type="match status" value="1"/>
</dbReference>
<dbReference type="RefSeq" id="WP_020001017.1">
    <property type="nucleotide sequence ID" value="NZ_CP192219.1"/>
</dbReference>
<dbReference type="Proteomes" id="UP000184001">
    <property type="component" value="Unassembled WGS sequence"/>
</dbReference>